<evidence type="ECO:0000256" key="6">
    <source>
        <dbReference type="ARBA" id="ARBA00031720"/>
    </source>
</evidence>
<dbReference type="Proteomes" id="UP001221302">
    <property type="component" value="Unassembled WGS sequence"/>
</dbReference>
<dbReference type="EMBL" id="JARGDL010000001">
    <property type="protein sequence ID" value="MDF1610551.1"/>
    <property type="molecule type" value="Genomic_DNA"/>
</dbReference>
<keyword evidence="9" id="KW-1185">Reference proteome</keyword>
<dbReference type="AlphaFoldDB" id="A0AAE3NV02"/>
<accession>A0AAE3NV02</accession>
<sequence>MATIEERIKSSKQKLGEKIPCSIEVLTPVHIGSGVKFAEGIDFIKTNNSVHIVSQAELMKHLENDPDEMERFIQGNYKLTALNRIPDGKKYNISIGKTSEINEFEKNGNGKPYVPASSLKGSIRTILLKKRFDALSPSEQNNLLQRVTSNKKEWASEPIIKELLGDNSNKNLMRVLEIFDAEFEELELEKILIMSLTNTDGTSYGWKQLWSKQNTANPNQASQIIAETLPIGIKGYSSISLDNFLYNDPTAKSTLQFNENTLQDIQYLKTEINNYSIQKLEKEKQFFEKLTSPKKLNLVIKEIDNLINKIESLSKDEFILRISWGSGWKGMTGDYLNDSWLNNFRRKYQLGKRDFPIFPKTRRIVFEDIEPKYLTGWIKIKLYDTKPEVKVSDKSSENEVDPMESLKQNFKVTELKKKK</sequence>
<name>A0AAE3NV02_9BACT</name>
<dbReference type="Pfam" id="PF03787">
    <property type="entry name" value="RAMPs"/>
    <property type="match status" value="1"/>
</dbReference>
<dbReference type="NCBIfam" id="TIGR01899">
    <property type="entry name" value="cas_TM1807_csm5"/>
    <property type="match status" value="1"/>
</dbReference>
<evidence type="ECO:0000313" key="9">
    <source>
        <dbReference type="Proteomes" id="UP001221302"/>
    </source>
</evidence>
<comment type="similarity">
    <text evidence="2">Belongs to the CRISPR-associated Csm5 family.</text>
</comment>
<feature type="domain" description="CRISPR type III-associated protein" evidence="7">
    <location>
        <begin position="23"/>
        <end position="324"/>
    </location>
</feature>
<evidence type="ECO:0000256" key="2">
    <source>
        <dbReference type="ARBA" id="ARBA00006680"/>
    </source>
</evidence>
<evidence type="ECO:0000256" key="1">
    <source>
        <dbReference type="ARBA" id="ARBA00003088"/>
    </source>
</evidence>
<evidence type="ECO:0000259" key="7">
    <source>
        <dbReference type="Pfam" id="PF03787"/>
    </source>
</evidence>
<keyword evidence="4" id="KW-0694">RNA-binding</keyword>
<dbReference type="PANTHER" id="PTHR38007:SF1">
    <property type="entry name" value="CRISPR SYSTEM CMS PROTEIN CSM5"/>
    <property type="match status" value="1"/>
</dbReference>
<evidence type="ECO:0000256" key="5">
    <source>
        <dbReference type="ARBA" id="ARBA00023118"/>
    </source>
</evidence>
<dbReference type="RefSeq" id="WP_321534316.1">
    <property type="nucleotide sequence ID" value="NZ_JARGDL010000001.1"/>
</dbReference>
<dbReference type="InterPro" id="IPR010173">
    <property type="entry name" value="CRISPR-assoc_Csm5"/>
</dbReference>
<proteinExistence type="inferred from homology"/>
<dbReference type="PANTHER" id="PTHR38007">
    <property type="entry name" value="CRISPR SYSTEM CMS PROTEIN CSM5"/>
    <property type="match status" value="1"/>
</dbReference>
<protein>
    <recommendedName>
        <fullName evidence="3">CRISPR system Cms protein Csm5</fullName>
    </recommendedName>
    <alternativeName>
        <fullName evidence="6">CRISPR type III A-associated protein Csm5</fullName>
    </alternativeName>
</protein>
<dbReference type="GO" id="GO:0051607">
    <property type="term" value="P:defense response to virus"/>
    <property type="evidence" value="ECO:0007669"/>
    <property type="project" value="UniProtKB-KW"/>
</dbReference>
<evidence type="ECO:0000256" key="3">
    <source>
        <dbReference type="ARBA" id="ARBA00016113"/>
    </source>
</evidence>
<organism evidence="8 9">
    <name type="scientific">Stygiobacter electus</name>
    <dbReference type="NCBI Taxonomy" id="3032292"/>
    <lineage>
        <taxon>Bacteria</taxon>
        <taxon>Pseudomonadati</taxon>
        <taxon>Ignavibacteriota</taxon>
        <taxon>Ignavibacteria</taxon>
        <taxon>Ignavibacteriales</taxon>
        <taxon>Melioribacteraceae</taxon>
        <taxon>Stygiobacter</taxon>
    </lineage>
</organism>
<dbReference type="InterPro" id="IPR005537">
    <property type="entry name" value="RAMP_III_fam"/>
</dbReference>
<gene>
    <name evidence="8" type="primary">csm5</name>
    <name evidence="8" type="ORF">P0M35_00155</name>
</gene>
<dbReference type="GO" id="GO:0003723">
    <property type="term" value="F:RNA binding"/>
    <property type="evidence" value="ECO:0007669"/>
    <property type="project" value="UniProtKB-KW"/>
</dbReference>
<comment type="function">
    <text evidence="1">This subunit might be involved in maturation of a crRNA intermediate to its mature form.</text>
</comment>
<evidence type="ECO:0000313" key="8">
    <source>
        <dbReference type="EMBL" id="MDF1610551.1"/>
    </source>
</evidence>
<keyword evidence="5" id="KW-0051">Antiviral defense</keyword>
<reference evidence="8" key="1">
    <citation type="submission" date="2023-03" db="EMBL/GenBank/DDBJ databases">
        <title>Stygiobacter electus gen. nov., sp. nov., facultatively anaerobic thermotolerant bacterium of the class Ignavibacteria from a well of Yessentuki mineral water deposit.</title>
        <authorList>
            <person name="Podosokorskaya O.A."/>
            <person name="Elcheninov A.G."/>
            <person name="Petrova N.F."/>
            <person name="Zavarzina D.G."/>
            <person name="Kublanov I.V."/>
            <person name="Merkel A.Y."/>
        </authorList>
    </citation>
    <scope>NUCLEOTIDE SEQUENCE</scope>
    <source>
        <strain evidence="8">09-Me</strain>
    </source>
</reference>
<evidence type="ECO:0000256" key="4">
    <source>
        <dbReference type="ARBA" id="ARBA00022884"/>
    </source>
</evidence>
<comment type="caution">
    <text evidence="8">The sequence shown here is derived from an EMBL/GenBank/DDBJ whole genome shotgun (WGS) entry which is preliminary data.</text>
</comment>